<feature type="domain" description="Peptidase M48" evidence="8">
    <location>
        <begin position="117"/>
        <end position="177"/>
    </location>
</feature>
<accession>A0A3E0GVK1</accession>
<keyword evidence="2" id="KW-0479">Metal-binding</keyword>
<evidence type="ECO:0000259" key="8">
    <source>
        <dbReference type="Pfam" id="PF01435"/>
    </source>
</evidence>
<evidence type="ECO:0000256" key="1">
    <source>
        <dbReference type="ARBA" id="ARBA00022670"/>
    </source>
</evidence>
<proteinExistence type="inferred from homology"/>
<keyword evidence="7" id="KW-0472">Membrane</keyword>
<comment type="cofactor">
    <cofactor evidence="6">
        <name>Zn(2+)</name>
        <dbReference type="ChEBI" id="CHEBI:29105"/>
    </cofactor>
    <text evidence="6">Binds 1 zinc ion per subunit.</text>
</comment>
<dbReference type="GO" id="GO:0004222">
    <property type="term" value="F:metalloendopeptidase activity"/>
    <property type="evidence" value="ECO:0007669"/>
    <property type="project" value="InterPro"/>
</dbReference>
<evidence type="ECO:0000256" key="2">
    <source>
        <dbReference type="ARBA" id="ARBA00022723"/>
    </source>
</evidence>
<keyword evidence="1 6" id="KW-0645">Protease</keyword>
<keyword evidence="3 6" id="KW-0378">Hydrolase</keyword>
<keyword evidence="7" id="KW-1133">Transmembrane helix</keyword>
<dbReference type="RefSeq" id="WP_116181686.1">
    <property type="nucleotide sequence ID" value="NZ_CP144375.1"/>
</dbReference>
<evidence type="ECO:0000256" key="6">
    <source>
        <dbReference type="RuleBase" id="RU003983"/>
    </source>
</evidence>
<gene>
    <name evidence="9" type="ORF">BCF44_12974</name>
</gene>
<dbReference type="Proteomes" id="UP000256269">
    <property type="component" value="Unassembled WGS sequence"/>
</dbReference>
<dbReference type="GO" id="GO:0006508">
    <property type="term" value="P:proteolysis"/>
    <property type="evidence" value="ECO:0007669"/>
    <property type="project" value="UniProtKB-KW"/>
</dbReference>
<dbReference type="InterPro" id="IPR052173">
    <property type="entry name" value="Beta-lactam_resp_regulator"/>
</dbReference>
<dbReference type="Gene3D" id="3.30.2010.10">
    <property type="entry name" value="Metalloproteases ('zincins'), catalytic domain"/>
    <property type="match status" value="1"/>
</dbReference>
<feature type="transmembrane region" description="Helical" evidence="7">
    <location>
        <begin position="30"/>
        <end position="58"/>
    </location>
</feature>
<dbReference type="CDD" id="cd07326">
    <property type="entry name" value="M56_BlaR1_MecR1_like"/>
    <property type="match status" value="1"/>
</dbReference>
<evidence type="ECO:0000313" key="10">
    <source>
        <dbReference type="Proteomes" id="UP000256269"/>
    </source>
</evidence>
<organism evidence="9 10">
    <name type="scientific">Kutzneria buriramensis</name>
    <dbReference type="NCBI Taxonomy" id="1045776"/>
    <lineage>
        <taxon>Bacteria</taxon>
        <taxon>Bacillati</taxon>
        <taxon>Actinomycetota</taxon>
        <taxon>Actinomycetes</taxon>
        <taxon>Pseudonocardiales</taxon>
        <taxon>Pseudonocardiaceae</taxon>
        <taxon>Kutzneria</taxon>
    </lineage>
</organism>
<feature type="transmembrane region" description="Helical" evidence="7">
    <location>
        <begin position="84"/>
        <end position="102"/>
    </location>
</feature>
<dbReference type="PANTHER" id="PTHR34978">
    <property type="entry name" value="POSSIBLE SENSOR-TRANSDUCER PROTEIN BLAR"/>
    <property type="match status" value="1"/>
</dbReference>
<dbReference type="PANTHER" id="PTHR34978:SF3">
    <property type="entry name" value="SLR0241 PROTEIN"/>
    <property type="match status" value="1"/>
</dbReference>
<reference evidence="9 10" key="1">
    <citation type="submission" date="2018-08" db="EMBL/GenBank/DDBJ databases">
        <title>Genomic Encyclopedia of Archaeal and Bacterial Type Strains, Phase II (KMG-II): from individual species to whole genera.</title>
        <authorList>
            <person name="Goeker M."/>
        </authorList>
    </citation>
    <scope>NUCLEOTIDE SEQUENCE [LARGE SCALE GENOMIC DNA]</scope>
    <source>
        <strain evidence="9 10">DSM 45791</strain>
    </source>
</reference>
<sequence>MTAPVLAAFAVMLLFAAVAPRLGQRLTPAIATCVLTAGSVIVAGSTGFVLAVLALTWLGQAPLVAWLADWSPSELDANTPVPEFVAAGALILLSAAGLRLLIRAIRRGRALVAVRRAHRGSSAVIVVDSDCPDAFATPAPHGRIVVTSALLAALSPEEQRVVLAHERAHLRHWHAWLVVVADLAEASNPLLRPTVAVIRHAVERWADEDAARRIGDRHLVARTVARVALLRHDTADSPLAPAATGGQVPQRVRALLSPPPDRRLWLVAVIVGLLTCSFVATFAVERTGDALFDRVATVQDR</sequence>
<keyword evidence="4 6" id="KW-0862">Zinc</keyword>
<name>A0A3E0GVK1_9PSEU</name>
<dbReference type="AlphaFoldDB" id="A0A3E0GVK1"/>
<evidence type="ECO:0000313" key="9">
    <source>
        <dbReference type="EMBL" id="REH27686.1"/>
    </source>
</evidence>
<dbReference type="EMBL" id="QUNO01000029">
    <property type="protein sequence ID" value="REH27686.1"/>
    <property type="molecule type" value="Genomic_DNA"/>
</dbReference>
<feature type="transmembrane region" description="Helical" evidence="7">
    <location>
        <begin position="6"/>
        <end position="23"/>
    </location>
</feature>
<evidence type="ECO:0000256" key="3">
    <source>
        <dbReference type="ARBA" id="ARBA00022801"/>
    </source>
</evidence>
<keyword evidence="5 6" id="KW-0482">Metalloprotease</keyword>
<dbReference type="Pfam" id="PF01435">
    <property type="entry name" value="Peptidase_M48"/>
    <property type="match status" value="1"/>
</dbReference>
<comment type="caution">
    <text evidence="9">The sequence shown here is derived from an EMBL/GenBank/DDBJ whole genome shotgun (WGS) entry which is preliminary data.</text>
</comment>
<evidence type="ECO:0000256" key="7">
    <source>
        <dbReference type="SAM" id="Phobius"/>
    </source>
</evidence>
<protein>
    <submittedName>
        <fullName evidence="9">Peptidase M48-like protein</fullName>
    </submittedName>
</protein>
<keyword evidence="10" id="KW-1185">Reference proteome</keyword>
<evidence type="ECO:0000256" key="5">
    <source>
        <dbReference type="ARBA" id="ARBA00023049"/>
    </source>
</evidence>
<feature type="transmembrane region" description="Helical" evidence="7">
    <location>
        <begin position="264"/>
        <end position="284"/>
    </location>
</feature>
<keyword evidence="7" id="KW-0812">Transmembrane</keyword>
<comment type="similarity">
    <text evidence="6">Belongs to the peptidase M48 family.</text>
</comment>
<dbReference type="InterPro" id="IPR001915">
    <property type="entry name" value="Peptidase_M48"/>
</dbReference>
<evidence type="ECO:0000256" key="4">
    <source>
        <dbReference type="ARBA" id="ARBA00022833"/>
    </source>
</evidence>
<dbReference type="GO" id="GO:0046872">
    <property type="term" value="F:metal ion binding"/>
    <property type="evidence" value="ECO:0007669"/>
    <property type="project" value="UniProtKB-KW"/>
</dbReference>
<dbReference type="OrthoDB" id="3541294at2"/>